<dbReference type="EC" id="5.2.1.8" evidence="2"/>
<evidence type="ECO:0000313" key="8">
    <source>
        <dbReference type="EMBL" id="CUU07360.1"/>
    </source>
</evidence>
<evidence type="ECO:0000256" key="5">
    <source>
        <dbReference type="ARBA" id="ARBA00023235"/>
    </source>
</evidence>
<dbReference type="PROSITE" id="PS50198">
    <property type="entry name" value="PPIC_PPIASE_2"/>
    <property type="match status" value="3"/>
</dbReference>
<dbReference type="Pfam" id="PF00639">
    <property type="entry name" value="Rotamase"/>
    <property type="match status" value="1"/>
</dbReference>
<evidence type="ECO:0000256" key="3">
    <source>
        <dbReference type="ARBA" id="ARBA00022729"/>
    </source>
</evidence>
<evidence type="ECO:0000256" key="4">
    <source>
        <dbReference type="ARBA" id="ARBA00023110"/>
    </source>
</evidence>
<dbReference type="AlphaFoldDB" id="A0A0S4N8R7"/>
<dbReference type="InterPro" id="IPR050245">
    <property type="entry name" value="PrsA_foldase"/>
</dbReference>
<keyword evidence="9" id="KW-1185">Reference proteome</keyword>
<feature type="domain" description="PpiC" evidence="7">
    <location>
        <begin position="233"/>
        <end position="335"/>
    </location>
</feature>
<protein>
    <recommendedName>
        <fullName evidence="2">peptidylprolyl isomerase</fullName>
        <ecNumber evidence="2">5.2.1.8</ecNumber>
    </recommendedName>
</protein>
<dbReference type="Proteomes" id="UP000320623">
    <property type="component" value="Unassembled WGS sequence"/>
</dbReference>
<dbReference type="InterPro" id="IPR000297">
    <property type="entry name" value="PPIase_PpiC"/>
</dbReference>
<feature type="domain" description="PpiC" evidence="7">
    <location>
        <begin position="129"/>
        <end position="228"/>
    </location>
</feature>
<dbReference type="GO" id="GO:0003755">
    <property type="term" value="F:peptidyl-prolyl cis-trans isomerase activity"/>
    <property type="evidence" value="ECO:0007669"/>
    <property type="project" value="UniProtKB-KW"/>
</dbReference>
<keyword evidence="3" id="KW-0732">Signal</keyword>
<gene>
    <name evidence="8" type="ORF">JGI1_01775</name>
</gene>
<evidence type="ECO:0000256" key="1">
    <source>
        <dbReference type="ARBA" id="ARBA00000971"/>
    </source>
</evidence>
<evidence type="ECO:0000256" key="2">
    <source>
        <dbReference type="ARBA" id="ARBA00013194"/>
    </source>
</evidence>
<organism evidence="8 9">
    <name type="scientific">Candidatus Thermokryptus mobilis</name>
    <dbReference type="NCBI Taxonomy" id="1643428"/>
    <lineage>
        <taxon>Bacteria</taxon>
        <taxon>Pseudomonadati</taxon>
        <taxon>Candidatus Kryptoniota</taxon>
        <taxon>Candidatus Thermokryptus</taxon>
    </lineage>
</organism>
<name>A0A0S4N8R7_9BACT</name>
<evidence type="ECO:0000313" key="9">
    <source>
        <dbReference type="Proteomes" id="UP000320623"/>
    </source>
</evidence>
<reference evidence="9" key="1">
    <citation type="submission" date="2015-11" db="EMBL/GenBank/DDBJ databases">
        <authorList>
            <person name="Varghese N."/>
        </authorList>
    </citation>
    <scope>NUCLEOTIDE SEQUENCE [LARGE SCALE GENOMIC DNA]</scope>
</reference>
<dbReference type="OrthoDB" id="14196at2"/>
<dbReference type="SUPFAM" id="SSF109998">
    <property type="entry name" value="Triger factor/SurA peptide-binding domain-like"/>
    <property type="match status" value="1"/>
</dbReference>
<accession>A0A0S4N8R7</accession>
<dbReference type="Pfam" id="PF13145">
    <property type="entry name" value="Rotamase_2"/>
    <property type="match status" value="1"/>
</dbReference>
<dbReference type="PROSITE" id="PS51257">
    <property type="entry name" value="PROKAR_LIPOPROTEIN"/>
    <property type="match status" value="1"/>
</dbReference>
<dbReference type="Gene3D" id="3.10.50.40">
    <property type="match status" value="3"/>
</dbReference>
<dbReference type="SUPFAM" id="SSF54534">
    <property type="entry name" value="FKBP-like"/>
    <property type="match status" value="3"/>
</dbReference>
<comment type="catalytic activity">
    <reaction evidence="1">
        <text>[protein]-peptidylproline (omega=180) = [protein]-peptidylproline (omega=0)</text>
        <dbReference type="Rhea" id="RHEA:16237"/>
        <dbReference type="Rhea" id="RHEA-COMP:10747"/>
        <dbReference type="Rhea" id="RHEA-COMP:10748"/>
        <dbReference type="ChEBI" id="CHEBI:83833"/>
        <dbReference type="ChEBI" id="CHEBI:83834"/>
        <dbReference type="EC" id="5.2.1.8"/>
    </reaction>
</comment>
<evidence type="ECO:0000256" key="6">
    <source>
        <dbReference type="PROSITE-ProRule" id="PRU00278"/>
    </source>
</evidence>
<keyword evidence="5 6" id="KW-0413">Isomerase</keyword>
<dbReference type="STRING" id="1643428.GCA_001442855_01739"/>
<dbReference type="Pfam" id="PF13616">
    <property type="entry name" value="Rotamase_3"/>
    <property type="match status" value="1"/>
</dbReference>
<feature type="domain" description="PpiC" evidence="7">
    <location>
        <begin position="519"/>
        <end position="607"/>
    </location>
</feature>
<dbReference type="InterPro" id="IPR046357">
    <property type="entry name" value="PPIase_dom_sf"/>
</dbReference>
<dbReference type="InterPro" id="IPR027304">
    <property type="entry name" value="Trigger_fact/SurA_dom_sf"/>
</dbReference>
<dbReference type="PANTHER" id="PTHR47245:SF1">
    <property type="entry name" value="FOLDASE PROTEIN PRSA"/>
    <property type="match status" value="1"/>
</dbReference>
<dbReference type="EMBL" id="FAOO01000013">
    <property type="protein sequence ID" value="CUU07360.1"/>
    <property type="molecule type" value="Genomic_DNA"/>
</dbReference>
<dbReference type="PANTHER" id="PTHR47245">
    <property type="entry name" value="PEPTIDYLPROLYL ISOMERASE"/>
    <property type="match status" value="1"/>
</dbReference>
<sequence length="662" mass="77853">MKKNITLISFVFLISGCAFLKNIGVVEKREYVAKIGSEVITLDEFERSFARNNGGVSKAKEKSIDERKNYLDLLIRFKLKVLDAKAQKLDRDPRVQSEVKDYYTTLALSYLTKREVVDPGLKQLYERRKEEIRARHILIQINGTDTLSAYKRAKEAIEKLNAGASWDSVALDYSDDPSVIFNRGDLYYFTAGAMVPEFEDACYSMRPGERTQEPVRSKFGYHIIEVLDRKPRVEMIRISHIGRKIERNATPEDTLRLYNEMKAVLDSLRNGFDFGELSKRHSDDRFSVQRGGDAGYYSRGQAYREIDQFMFNAKVGDISDIIRTRWGYHIVKVTEIVPVKPFDEIVDDLNKLYQSYRLEYDFKRYVERLKREYNFKLNEQTFEFFLSKADTSKTTSHENWDSVYTGDDRRKVLFEFADVKITLDSAIKIIKRSAEFSGKKFDRFSMRSVLDRMVEMKLTEYRARNVEKIYPEFKNELKEFVDGVLLYYVEQKMVWDRIDLNEEKLRSYYEKNKENYRFPDRVRFSEIWVKSESLAKDIYSQILKGVDFDSLAERYTERPGMREKRGDWGLVSASENEIAWMAWNMKVNDVSEPVRFQGGFSIVKVTGKEPSRVKTFEEAFSEVASSVQEQELKRLENEWVESLKKKYRVVVNEKALEKAFNR</sequence>
<keyword evidence="4 6" id="KW-0697">Rotamase</keyword>
<evidence type="ECO:0000259" key="7">
    <source>
        <dbReference type="PROSITE" id="PS50198"/>
    </source>
</evidence>
<dbReference type="RefSeq" id="WP_140945504.1">
    <property type="nucleotide sequence ID" value="NZ_FAOO01000013.1"/>
</dbReference>
<proteinExistence type="predicted"/>